<dbReference type="GO" id="GO:0004656">
    <property type="term" value="F:procollagen-proline 4-dioxygenase activity"/>
    <property type="evidence" value="ECO:0007669"/>
    <property type="project" value="UniProtKB-EC"/>
</dbReference>
<dbReference type="Proteomes" id="UP000285301">
    <property type="component" value="Unassembled WGS sequence"/>
</dbReference>
<dbReference type="EMBL" id="NCKU01002329">
    <property type="protein sequence ID" value="RWS09826.1"/>
    <property type="molecule type" value="Genomic_DNA"/>
</dbReference>
<evidence type="ECO:0000313" key="15">
    <source>
        <dbReference type="Proteomes" id="UP000285301"/>
    </source>
</evidence>
<proteinExistence type="inferred from homology"/>
<accession>A0A443R3J4</accession>
<organism evidence="14 15">
    <name type="scientific">Dinothrombium tinctorium</name>
    <dbReference type="NCBI Taxonomy" id="1965070"/>
    <lineage>
        <taxon>Eukaryota</taxon>
        <taxon>Metazoa</taxon>
        <taxon>Ecdysozoa</taxon>
        <taxon>Arthropoda</taxon>
        <taxon>Chelicerata</taxon>
        <taxon>Arachnida</taxon>
        <taxon>Acari</taxon>
        <taxon>Acariformes</taxon>
        <taxon>Trombidiformes</taxon>
        <taxon>Prostigmata</taxon>
        <taxon>Anystina</taxon>
        <taxon>Parasitengona</taxon>
        <taxon>Trombidioidea</taxon>
        <taxon>Trombidiidae</taxon>
        <taxon>Dinothrombium</taxon>
    </lineage>
</organism>
<comment type="function">
    <text evidence="2">Catalyzes the post-translational formation of 4-hydroxyproline in -Xaa-Pro-Gly- sequences in collagens and other proteins.</text>
</comment>
<dbReference type="InterPro" id="IPR045054">
    <property type="entry name" value="P4HA-like"/>
</dbReference>
<dbReference type="FunFam" id="2.60.120.620:FF:000011">
    <property type="entry name" value="Prolyl alpha subunit"/>
    <property type="match status" value="1"/>
</dbReference>
<dbReference type="InterPro" id="IPR005123">
    <property type="entry name" value="Oxoglu/Fe-dep_dioxygenase_dom"/>
</dbReference>
<dbReference type="GO" id="GO:0005788">
    <property type="term" value="C:endoplasmic reticulum lumen"/>
    <property type="evidence" value="ECO:0007669"/>
    <property type="project" value="UniProtKB-SubCell"/>
</dbReference>
<dbReference type="Gene3D" id="2.60.120.620">
    <property type="entry name" value="q2cbj1_9rhob like domain"/>
    <property type="match status" value="1"/>
</dbReference>
<keyword evidence="12" id="KW-0325">Glycoprotein</keyword>
<dbReference type="PANTHER" id="PTHR10869:SF244">
    <property type="entry name" value="PROLYL 4-HYDROXYLASE SUBUNIT ALPHA-2"/>
    <property type="match status" value="1"/>
</dbReference>
<evidence type="ECO:0000256" key="9">
    <source>
        <dbReference type="ARBA" id="ARBA00022964"/>
    </source>
</evidence>
<evidence type="ECO:0000256" key="3">
    <source>
        <dbReference type="ARBA" id="ARBA00004319"/>
    </source>
</evidence>
<dbReference type="PROSITE" id="PS51471">
    <property type="entry name" value="FE2OG_OXY"/>
    <property type="match status" value="1"/>
</dbReference>
<evidence type="ECO:0000256" key="10">
    <source>
        <dbReference type="ARBA" id="ARBA00023002"/>
    </source>
</evidence>
<dbReference type="STRING" id="1965070.A0A443R3J4"/>
<keyword evidence="7" id="KW-0256">Endoplasmic reticulum</keyword>
<reference evidence="14 15" key="1">
    <citation type="journal article" date="2018" name="Gigascience">
        <title>Genomes of trombidid mites reveal novel predicted allergens and laterally-transferred genes associated with secondary metabolism.</title>
        <authorList>
            <person name="Dong X."/>
            <person name="Chaisiri K."/>
            <person name="Xia D."/>
            <person name="Armstrong S.D."/>
            <person name="Fang Y."/>
            <person name="Donnelly M.J."/>
            <person name="Kadowaki T."/>
            <person name="McGarry J.W."/>
            <person name="Darby A.C."/>
            <person name="Makepeace B.L."/>
        </authorList>
    </citation>
    <scope>NUCLEOTIDE SEQUENCE [LARGE SCALE GENOMIC DNA]</scope>
    <source>
        <strain evidence="14">UoL-WK</strain>
    </source>
</reference>
<comment type="caution">
    <text evidence="14">The sequence shown here is derived from an EMBL/GenBank/DDBJ whole genome shotgun (WGS) entry which is preliminary data.</text>
</comment>
<dbReference type="AlphaFoldDB" id="A0A443R3J4"/>
<comment type="subcellular location">
    <subcellularLocation>
        <location evidence="3">Endoplasmic reticulum lumen</location>
    </subcellularLocation>
</comment>
<dbReference type="Pfam" id="PF08336">
    <property type="entry name" value="P4Ha_N"/>
    <property type="match status" value="1"/>
</dbReference>
<gene>
    <name evidence="14" type="ORF">B4U79_13020</name>
</gene>
<dbReference type="InterPro" id="IPR011990">
    <property type="entry name" value="TPR-like_helical_dom_sf"/>
</dbReference>
<comment type="cofactor">
    <cofactor evidence="1">
        <name>L-ascorbate</name>
        <dbReference type="ChEBI" id="CHEBI:38290"/>
    </cofactor>
</comment>
<dbReference type="SMART" id="SM00702">
    <property type="entry name" value="P4Hc"/>
    <property type="match status" value="1"/>
</dbReference>
<dbReference type="Pfam" id="PF13640">
    <property type="entry name" value="2OG-FeII_Oxy_3"/>
    <property type="match status" value="1"/>
</dbReference>
<name>A0A443R3J4_9ACAR</name>
<evidence type="ECO:0000256" key="7">
    <source>
        <dbReference type="ARBA" id="ARBA00022824"/>
    </source>
</evidence>
<sequence>MSTTYVRNANCDIFSSTSTLESLMHLERHMVAAMSEYVINVEHRLGEIKHYLEEFSQTAGRPEYHNLFVTEDIIGNPLQAFQLIKQVEELEEKYNSLIPSDEDLNGAALALVRLQDTYNLNITDLAEGKLLGQHTYIAMNARDCLFLGKHAFNNGYYGLAVEWMQEALVRAHREGNITASVDEISTFYQMALEIEVAANADLKCYITNRGHPWLILQPVKVEVLHKDPYIAVFHDLITDNEIEKVKEIAAPFLERAKVQNEVKRGSEVSDVRTSQTAWFSNEDYEITRALSRRIEAVTGLSTNMDNGDAELQQVANYGMGGHYTPHYDYLLKDMSEEERTYASEQERQAGDRIATLMFYLSDVKKGGSTVFTRLGVTITPIKGSAAFWWNLRRNGEGIIDTMHGACPVLMGEKWGVCP</sequence>
<evidence type="ECO:0000256" key="5">
    <source>
        <dbReference type="ARBA" id="ARBA00012269"/>
    </source>
</evidence>
<dbReference type="OrthoDB" id="420380at2759"/>
<evidence type="ECO:0000313" key="14">
    <source>
        <dbReference type="EMBL" id="RWS09826.1"/>
    </source>
</evidence>
<keyword evidence="11" id="KW-0408">Iron</keyword>
<keyword evidence="9" id="KW-0223">Dioxygenase</keyword>
<keyword evidence="15" id="KW-1185">Reference proteome</keyword>
<dbReference type="GO" id="GO:0005506">
    <property type="term" value="F:iron ion binding"/>
    <property type="evidence" value="ECO:0007669"/>
    <property type="project" value="InterPro"/>
</dbReference>
<dbReference type="InterPro" id="IPR013547">
    <property type="entry name" value="P4H_N"/>
</dbReference>
<protein>
    <recommendedName>
        <fullName evidence="5">procollagen-proline 4-dioxygenase</fullName>
        <ecNumber evidence="5">1.14.11.2</ecNumber>
    </recommendedName>
</protein>
<dbReference type="InterPro" id="IPR044862">
    <property type="entry name" value="Pro_4_hyd_alph_FE2OG_OXY"/>
</dbReference>
<evidence type="ECO:0000256" key="2">
    <source>
        <dbReference type="ARBA" id="ARBA00002035"/>
    </source>
</evidence>
<evidence type="ECO:0000256" key="6">
    <source>
        <dbReference type="ARBA" id="ARBA00022723"/>
    </source>
</evidence>
<evidence type="ECO:0000256" key="12">
    <source>
        <dbReference type="ARBA" id="ARBA00023180"/>
    </source>
</evidence>
<feature type="domain" description="Fe2OG dioxygenase" evidence="13">
    <location>
        <begin position="308"/>
        <end position="418"/>
    </location>
</feature>
<dbReference type="Gene3D" id="6.10.140.1460">
    <property type="match status" value="1"/>
</dbReference>
<dbReference type="GO" id="GO:0031418">
    <property type="term" value="F:L-ascorbic acid binding"/>
    <property type="evidence" value="ECO:0007669"/>
    <property type="project" value="UniProtKB-KW"/>
</dbReference>
<keyword evidence="10" id="KW-0560">Oxidoreductase</keyword>
<keyword evidence="6" id="KW-0479">Metal-binding</keyword>
<dbReference type="PANTHER" id="PTHR10869">
    <property type="entry name" value="PROLYL 4-HYDROXYLASE ALPHA SUBUNIT"/>
    <property type="match status" value="1"/>
</dbReference>
<comment type="similarity">
    <text evidence="4">Belongs to the P4HA family.</text>
</comment>
<evidence type="ECO:0000259" key="13">
    <source>
        <dbReference type="PROSITE" id="PS51471"/>
    </source>
</evidence>
<evidence type="ECO:0000256" key="11">
    <source>
        <dbReference type="ARBA" id="ARBA00023004"/>
    </source>
</evidence>
<evidence type="ECO:0000256" key="8">
    <source>
        <dbReference type="ARBA" id="ARBA00022896"/>
    </source>
</evidence>
<dbReference type="InterPro" id="IPR006620">
    <property type="entry name" value="Pro_4_hyd_alph"/>
</dbReference>
<keyword evidence="8" id="KW-0847">Vitamin C</keyword>
<evidence type="ECO:0000256" key="1">
    <source>
        <dbReference type="ARBA" id="ARBA00001961"/>
    </source>
</evidence>
<evidence type="ECO:0000256" key="4">
    <source>
        <dbReference type="ARBA" id="ARBA00006511"/>
    </source>
</evidence>
<dbReference type="EC" id="1.14.11.2" evidence="5"/>
<dbReference type="Gene3D" id="1.25.40.10">
    <property type="entry name" value="Tetratricopeptide repeat domain"/>
    <property type="match status" value="1"/>
</dbReference>